<feature type="transmembrane region" description="Helical" evidence="1">
    <location>
        <begin position="67"/>
        <end position="85"/>
    </location>
</feature>
<accession>A0A1I6SXI3</accession>
<dbReference type="Proteomes" id="UP000199392">
    <property type="component" value="Unassembled WGS sequence"/>
</dbReference>
<feature type="transmembrane region" description="Helical" evidence="1">
    <location>
        <begin position="120"/>
        <end position="141"/>
    </location>
</feature>
<dbReference type="AlphaFoldDB" id="A0A1I6SXI3"/>
<name>A0A1I6SXI3_9RHOB</name>
<proteinExistence type="predicted"/>
<keyword evidence="1" id="KW-0812">Transmembrane</keyword>
<keyword evidence="3" id="KW-1185">Reference proteome</keyword>
<protein>
    <submittedName>
        <fullName evidence="2">Myxococcales GC_trans_RRR domain-containing protein</fullName>
    </submittedName>
</protein>
<gene>
    <name evidence="2" type="ORF">SAMN04488050_105123</name>
</gene>
<evidence type="ECO:0000313" key="2">
    <source>
        <dbReference type="EMBL" id="SFS81610.1"/>
    </source>
</evidence>
<feature type="transmembrane region" description="Helical" evidence="1">
    <location>
        <begin position="97"/>
        <end position="114"/>
    </location>
</feature>
<keyword evidence="1" id="KW-0472">Membrane</keyword>
<sequence>MTLLLMQPLLAAGALPHLPRGVSRRVHRASGALLTLLVVGHVGGLWITSPPDVLDALAFASPTPFSVWGVIAMWAVFLTAALAALRRRRRSWHLAHRTLAVLIVVCSVIHAVLIEGTMEPVSKAVLCTAALLATLATVLFTRVQGAGTGSR</sequence>
<organism evidence="2 3">
    <name type="scientific">Alloyangia pacifica</name>
    <dbReference type="NCBI Taxonomy" id="311180"/>
    <lineage>
        <taxon>Bacteria</taxon>
        <taxon>Pseudomonadati</taxon>
        <taxon>Pseudomonadota</taxon>
        <taxon>Alphaproteobacteria</taxon>
        <taxon>Rhodobacterales</taxon>
        <taxon>Roseobacteraceae</taxon>
        <taxon>Alloyangia</taxon>
    </lineage>
</organism>
<keyword evidence="1" id="KW-1133">Transmembrane helix</keyword>
<evidence type="ECO:0000256" key="1">
    <source>
        <dbReference type="SAM" id="Phobius"/>
    </source>
</evidence>
<dbReference type="STRING" id="311180.SAMN04488050_105123"/>
<evidence type="ECO:0000313" key="3">
    <source>
        <dbReference type="Proteomes" id="UP000199392"/>
    </source>
</evidence>
<feature type="transmembrane region" description="Helical" evidence="1">
    <location>
        <begin position="29"/>
        <end position="47"/>
    </location>
</feature>
<reference evidence="3" key="1">
    <citation type="submission" date="2016-10" db="EMBL/GenBank/DDBJ databases">
        <authorList>
            <person name="Varghese N."/>
            <person name="Submissions S."/>
        </authorList>
    </citation>
    <scope>NUCLEOTIDE SEQUENCE [LARGE SCALE GENOMIC DNA]</scope>
    <source>
        <strain evidence="3">DSM 26894</strain>
    </source>
</reference>
<dbReference type="EMBL" id="FOZW01000005">
    <property type="protein sequence ID" value="SFS81610.1"/>
    <property type="molecule type" value="Genomic_DNA"/>
</dbReference>